<keyword evidence="8 11" id="KW-0408">Iron</keyword>
<dbReference type="GO" id="GO:0005506">
    <property type="term" value="F:iron ion binding"/>
    <property type="evidence" value="ECO:0007669"/>
    <property type="project" value="InterPro"/>
</dbReference>
<comment type="subcellular location">
    <subcellularLocation>
        <location evidence="1">Membrane</location>
    </subcellularLocation>
</comment>
<evidence type="ECO:0000256" key="5">
    <source>
        <dbReference type="ARBA" id="ARBA00022723"/>
    </source>
</evidence>
<name>A0AAV7EL78_ARIFI</name>
<evidence type="ECO:0000256" key="6">
    <source>
        <dbReference type="ARBA" id="ARBA00022989"/>
    </source>
</evidence>
<comment type="similarity">
    <text evidence="2 12">Belongs to the cytochrome P450 family.</text>
</comment>
<dbReference type="EMBL" id="JAINDJ010000005">
    <property type="protein sequence ID" value="KAG9447963.1"/>
    <property type="molecule type" value="Genomic_DNA"/>
</dbReference>
<keyword evidence="9 12" id="KW-0503">Monooxygenase</keyword>
<evidence type="ECO:0000256" key="7">
    <source>
        <dbReference type="ARBA" id="ARBA00023002"/>
    </source>
</evidence>
<keyword evidence="10 13" id="KW-0472">Membrane</keyword>
<dbReference type="PROSITE" id="PS00086">
    <property type="entry name" value="CYTOCHROME_P450"/>
    <property type="match status" value="1"/>
</dbReference>
<dbReference type="Pfam" id="PF00067">
    <property type="entry name" value="p450"/>
    <property type="match status" value="1"/>
</dbReference>
<dbReference type="InterPro" id="IPR001128">
    <property type="entry name" value="Cyt_P450"/>
</dbReference>
<evidence type="ECO:0000256" key="10">
    <source>
        <dbReference type="ARBA" id="ARBA00023136"/>
    </source>
</evidence>
<dbReference type="PRINTS" id="PR00385">
    <property type="entry name" value="P450"/>
</dbReference>
<proteinExistence type="inferred from homology"/>
<feature type="transmembrane region" description="Helical" evidence="13">
    <location>
        <begin position="47"/>
        <end position="67"/>
    </location>
</feature>
<dbReference type="GO" id="GO:0016020">
    <property type="term" value="C:membrane"/>
    <property type="evidence" value="ECO:0007669"/>
    <property type="project" value="UniProtKB-SubCell"/>
</dbReference>
<protein>
    <recommendedName>
        <fullName evidence="16">Cytochrome P450</fullName>
    </recommendedName>
</protein>
<gene>
    <name evidence="14" type="ORF">H6P81_014091</name>
</gene>
<dbReference type="Gene3D" id="1.10.630.10">
    <property type="entry name" value="Cytochrome P450"/>
    <property type="match status" value="1"/>
</dbReference>
<evidence type="ECO:0000256" key="1">
    <source>
        <dbReference type="ARBA" id="ARBA00004370"/>
    </source>
</evidence>
<evidence type="ECO:0000256" key="13">
    <source>
        <dbReference type="SAM" id="Phobius"/>
    </source>
</evidence>
<comment type="cofactor">
    <cofactor evidence="11">
        <name>heme</name>
        <dbReference type="ChEBI" id="CHEBI:30413"/>
    </cofactor>
</comment>
<dbReference type="PRINTS" id="PR00463">
    <property type="entry name" value="EP450I"/>
</dbReference>
<keyword evidence="4 13" id="KW-0812">Transmembrane</keyword>
<organism evidence="14 15">
    <name type="scientific">Aristolochia fimbriata</name>
    <name type="common">White veined hardy Dutchman's pipe vine</name>
    <dbReference type="NCBI Taxonomy" id="158543"/>
    <lineage>
        <taxon>Eukaryota</taxon>
        <taxon>Viridiplantae</taxon>
        <taxon>Streptophyta</taxon>
        <taxon>Embryophyta</taxon>
        <taxon>Tracheophyta</taxon>
        <taxon>Spermatophyta</taxon>
        <taxon>Magnoliopsida</taxon>
        <taxon>Magnoliidae</taxon>
        <taxon>Piperales</taxon>
        <taxon>Aristolochiaceae</taxon>
        <taxon>Aristolochia</taxon>
    </lineage>
</organism>
<evidence type="ECO:0000256" key="8">
    <source>
        <dbReference type="ARBA" id="ARBA00023004"/>
    </source>
</evidence>
<dbReference type="InterPro" id="IPR050665">
    <property type="entry name" value="Cytochrome_P450_Monooxygen"/>
</dbReference>
<dbReference type="InterPro" id="IPR036396">
    <property type="entry name" value="Cyt_P450_sf"/>
</dbReference>
<keyword evidence="5 11" id="KW-0479">Metal-binding</keyword>
<evidence type="ECO:0000256" key="9">
    <source>
        <dbReference type="ARBA" id="ARBA00023033"/>
    </source>
</evidence>
<reference evidence="14 15" key="1">
    <citation type="submission" date="2021-07" db="EMBL/GenBank/DDBJ databases">
        <title>The Aristolochia fimbriata genome: insights into angiosperm evolution, floral development and chemical biosynthesis.</title>
        <authorList>
            <person name="Jiao Y."/>
        </authorList>
    </citation>
    <scope>NUCLEOTIDE SEQUENCE [LARGE SCALE GENOMIC DNA]</scope>
    <source>
        <strain evidence="14">IBCAS-2021</strain>
        <tissue evidence="14">Leaf</tissue>
    </source>
</reference>
<evidence type="ECO:0000256" key="2">
    <source>
        <dbReference type="ARBA" id="ARBA00010617"/>
    </source>
</evidence>
<accession>A0AAV7EL78</accession>
<evidence type="ECO:0008006" key="16">
    <source>
        <dbReference type="Google" id="ProtNLM"/>
    </source>
</evidence>
<feature type="binding site" description="axial binding residue" evidence="11">
    <location>
        <position position="511"/>
    </location>
    <ligand>
        <name>heme</name>
        <dbReference type="ChEBI" id="CHEBI:30413"/>
    </ligand>
    <ligandPart>
        <name>Fe</name>
        <dbReference type="ChEBI" id="CHEBI:18248"/>
    </ligandPart>
</feature>
<keyword evidence="7 12" id="KW-0560">Oxidoreductase</keyword>
<dbReference type="AlphaFoldDB" id="A0AAV7EL78"/>
<comment type="caution">
    <text evidence="14">The sequence shown here is derived from an EMBL/GenBank/DDBJ whole genome shotgun (WGS) entry which is preliminary data.</text>
</comment>
<dbReference type="GO" id="GO:0016705">
    <property type="term" value="F:oxidoreductase activity, acting on paired donors, with incorporation or reduction of molecular oxygen"/>
    <property type="evidence" value="ECO:0007669"/>
    <property type="project" value="InterPro"/>
</dbReference>
<dbReference type="GO" id="GO:0020037">
    <property type="term" value="F:heme binding"/>
    <property type="evidence" value="ECO:0007669"/>
    <property type="project" value="InterPro"/>
</dbReference>
<dbReference type="FunFam" id="1.10.630.10:FF:000029">
    <property type="entry name" value="Cytochrome P450 734A1"/>
    <property type="match status" value="1"/>
</dbReference>
<dbReference type="PANTHER" id="PTHR24282:SF255">
    <property type="entry name" value="CYTOCHROME P450 72A11-RELATED"/>
    <property type="match status" value="1"/>
</dbReference>
<sequence length="563" mass="64270">MEGKILSKIYILQRANSNPGGDESFPLMSDCADARKIERQRKKWKKLGGFLSISVSLVSIFALSWIYKILNFVWLRPRKVERTLKQQGIRGLTYKLLIGNLKESQAMIDEALSKPINRSHSIVTRLEPFITELAQNYGKVALSWLGPYARVSIMDPELIKEVMLNKSNHLEKVKINPLIELVAPGLALLDGEKWAAHRRIMNPAFHVDKLKRMLPAIYTSCSTLIDKWRNLVVPDGSCELDVWPELHHLTADVISRTSFGSSYKDGMQIFELLSEQARLFTEAGQFACIPGYRYFPTKDNYRRKEIDRRVRALLKDMIMNREKVMKMGQTSENDLLGLMMESNIRDSHEHDQALYSMSIEDIIEECKLFFFAGQETTAVLLTWTIVVLSMHPDWQQRAREEVLQFIGKAETPSINDINNLKIVTMILHEILRLYPPVIFLVRTVHKDTTIGGFNFPPGVVLTLQTLHVYRDPELWGFDAEEFNPERFAGGVASACKNLGAFMPFGFGPRICIGQNFAMMEAKVALAMILRDFSFELSPDYAHAPRAVLTHHPQHGAQIILHKV</sequence>
<keyword evidence="3 11" id="KW-0349">Heme</keyword>
<evidence type="ECO:0000313" key="15">
    <source>
        <dbReference type="Proteomes" id="UP000825729"/>
    </source>
</evidence>
<dbReference type="GO" id="GO:0004497">
    <property type="term" value="F:monooxygenase activity"/>
    <property type="evidence" value="ECO:0007669"/>
    <property type="project" value="UniProtKB-KW"/>
</dbReference>
<keyword evidence="15" id="KW-1185">Reference proteome</keyword>
<evidence type="ECO:0000256" key="11">
    <source>
        <dbReference type="PIRSR" id="PIRSR602401-1"/>
    </source>
</evidence>
<dbReference type="PANTHER" id="PTHR24282">
    <property type="entry name" value="CYTOCHROME P450 FAMILY MEMBER"/>
    <property type="match status" value="1"/>
</dbReference>
<dbReference type="Proteomes" id="UP000825729">
    <property type="component" value="Unassembled WGS sequence"/>
</dbReference>
<evidence type="ECO:0000256" key="12">
    <source>
        <dbReference type="RuleBase" id="RU000461"/>
    </source>
</evidence>
<evidence type="ECO:0000256" key="3">
    <source>
        <dbReference type="ARBA" id="ARBA00022617"/>
    </source>
</evidence>
<dbReference type="InterPro" id="IPR017972">
    <property type="entry name" value="Cyt_P450_CS"/>
</dbReference>
<evidence type="ECO:0000256" key="4">
    <source>
        <dbReference type="ARBA" id="ARBA00022692"/>
    </source>
</evidence>
<dbReference type="InterPro" id="IPR002401">
    <property type="entry name" value="Cyt_P450_E_grp-I"/>
</dbReference>
<evidence type="ECO:0000313" key="14">
    <source>
        <dbReference type="EMBL" id="KAG9447963.1"/>
    </source>
</evidence>
<dbReference type="SUPFAM" id="SSF48264">
    <property type="entry name" value="Cytochrome P450"/>
    <property type="match status" value="1"/>
</dbReference>
<keyword evidence="6 13" id="KW-1133">Transmembrane helix</keyword>